<keyword evidence="3" id="KW-1185">Reference proteome</keyword>
<evidence type="ECO:0000313" key="2">
    <source>
        <dbReference type="EMBL" id="OIW27982.1"/>
    </source>
</evidence>
<feature type="transmembrane region" description="Helical" evidence="1">
    <location>
        <begin position="26"/>
        <end position="45"/>
    </location>
</feature>
<dbReference type="InParanoid" id="A0A1J7IKI9"/>
<accession>A0A1J7IKI9</accession>
<reference evidence="2 3" key="1">
    <citation type="submission" date="2016-10" db="EMBL/GenBank/DDBJ databases">
        <title>Draft genome sequence of Coniochaeta ligniaria NRRL30616, a lignocellulolytic fungus for bioabatement of inhibitors in plant biomass hydrolysates.</title>
        <authorList>
            <consortium name="DOE Joint Genome Institute"/>
            <person name="Jimenez D.J."/>
            <person name="Hector R.E."/>
            <person name="Riley R."/>
            <person name="Sun H."/>
            <person name="Grigoriev I.V."/>
            <person name="Van Elsas J.D."/>
            <person name="Nichols N.N."/>
        </authorList>
    </citation>
    <scope>NUCLEOTIDE SEQUENCE [LARGE SCALE GENOMIC DNA]</scope>
    <source>
        <strain evidence="2 3">NRRL 30616</strain>
    </source>
</reference>
<name>A0A1J7IKI9_9PEZI</name>
<dbReference type="Proteomes" id="UP000182658">
    <property type="component" value="Unassembled WGS sequence"/>
</dbReference>
<gene>
    <name evidence="2" type="ORF">CONLIGDRAFT_457933</name>
</gene>
<keyword evidence="1" id="KW-0812">Transmembrane</keyword>
<dbReference type="EMBL" id="KV875099">
    <property type="protein sequence ID" value="OIW27982.1"/>
    <property type="molecule type" value="Genomic_DNA"/>
</dbReference>
<dbReference type="AlphaFoldDB" id="A0A1J7IKI9"/>
<keyword evidence="1" id="KW-0472">Membrane</keyword>
<keyword evidence="1" id="KW-1133">Transmembrane helix</keyword>
<evidence type="ECO:0000313" key="3">
    <source>
        <dbReference type="Proteomes" id="UP000182658"/>
    </source>
</evidence>
<organism evidence="2 3">
    <name type="scientific">Coniochaeta ligniaria NRRL 30616</name>
    <dbReference type="NCBI Taxonomy" id="1408157"/>
    <lineage>
        <taxon>Eukaryota</taxon>
        <taxon>Fungi</taxon>
        <taxon>Dikarya</taxon>
        <taxon>Ascomycota</taxon>
        <taxon>Pezizomycotina</taxon>
        <taxon>Sordariomycetes</taxon>
        <taxon>Sordariomycetidae</taxon>
        <taxon>Coniochaetales</taxon>
        <taxon>Coniochaetaceae</taxon>
        <taxon>Coniochaeta</taxon>
    </lineage>
</organism>
<proteinExistence type="predicted"/>
<evidence type="ECO:0000256" key="1">
    <source>
        <dbReference type="SAM" id="Phobius"/>
    </source>
</evidence>
<protein>
    <submittedName>
        <fullName evidence="2">Uncharacterized protein</fullName>
    </submittedName>
</protein>
<sequence length="92" mass="9883">MDCIMDRTILGTGGVSCVACWLHSSALYLGLLGICCLVVLVQLALDTKLKHTATSLRGSNMSVNACLTGWEWLSAREFVLLSHGIWQGAFPG</sequence>